<dbReference type="KEGG" id="pbl:PAAG_05341"/>
<dbReference type="EMBL" id="KN294005">
    <property type="protein sequence ID" value="EEH34292.2"/>
    <property type="molecule type" value="Genomic_DNA"/>
</dbReference>
<dbReference type="AlphaFoldDB" id="C1H3J8"/>
<reference evidence="1 2" key="1">
    <citation type="journal article" date="2011" name="PLoS Genet.">
        <title>Comparative genomic analysis of human fungal pathogens causing paracoccidioidomycosis.</title>
        <authorList>
            <person name="Desjardins C.A."/>
            <person name="Champion M.D."/>
            <person name="Holder J.W."/>
            <person name="Muszewska A."/>
            <person name="Goldberg J."/>
            <person name="Bailao A.M."/>
            <person name="Brigido M.M."/>
            <person name="Ferreira M.E."/>
            <person name="Garcia A.M."/>
            <person name="Grynberg M."/>
            <person name="Gujja S."/>
            <person name="Heiman D.I."/>
            <person name="Henn M.R."/>
            <person name="Kodira C.D."/>
            <person name="Leon-Narvaez H."/>
            <person name="Longo L.V."/>
            <person name="Ma L.J."/>
            <person name="Malavazi I."/>
            <person name="Matsuo A.L."/>
            <person name="Morais F.V."/>
            <person name="Pereira M."/>
            <person name="Rodriguez-Brito S."/>
            <person name="Sakthikumar S."/>
            <person name="Salem-Izacc S.M."/>
            <person name="Sykes S.M."/>
            <person name="Teixeira M.M."/>
            <person name="Vallejo M.C."/>
            <person name="Walter M.E."/>
            <person name="Yandava C."/>
            <person name="Young S."/>
            <person name="Zeng Q."/>
            <person name="Zucker J."/>
            <person name="Felipe M.S."/>
            <person name="Goldman G.H."/>
            <person name="Haas B.J."/>
            <person name="McEwen J.G."/>
            <person name="Nino-Vega G."/>
            <person name="Puccia R."/>
            <person name="San-Blas G."/>
            <person name="Soares C.M."/>
            <person name="Birren B.W."/>
            <person name="Cuomo C.A."/>
        </authorList>
    </citation>
    <scope>NUCLEOTIDE SEQUENCE [LARGE SCALE GENOMIC DNA]</scope>
    <source>
        <strain evidence="2">ATCC MYA-826 / Pb01</strain>
    </source>
</reference>
<evidence type="ECO:0000313" key="1">
    <source>
        <dbReference type="EMBL" id="EEH34292.2"/>
    </source>
</evidence>
<dbReference type="GeneID" id="9095786"/>
<sequence length="89" mass="9830">MLSLYLLGHLSHVETASETKALGNTVKPLNIIVITNGRPTDDVETVISNAANRLDKCNAKPWQVGIQFVQVGNDSKATKWLKKLDDTFH</sequence>
<dbReference type="eggNOG" id="ENOG502S247">
    <property type="taxonomic scope" value="Eukaryota"/>
</dbReference>
<protein>
    <submittedName>
        <fullName evidence="1">Uncharacterized protein</fullName>
    </submittedName>
</protein>
<organism evidence="1 2">
    <name type="scientific">Paracoccidioides lutzii (strain ATCC MYA-826 / Pb01)</name>
    <name type="common">Paracoccidioides brasiliensis</name>
    <dbReference type="NCBI Taxonomy" id="502779"/>
    <lineage>
        <taxon>Eukaryota</taxon>
        <taxon>Fungi</taxon>
        <taxon>Dikarya</taxon>
        <taxon>Ascomycota</taxon>
        <taxon>Pezizomycotina</taxon>
        <taxon>Eurotiomycetes</taxon>
        <taxon>Eurotiomycetidae</taxon>
        <taxon>Onygenales</taxon>
        <taxon>Ajellomycetaceae</taxon>
        <taxon>Paracoccidioides</taxon>
    </lineage>
</organism>
<proteinExistence type="predicted"/>
<accession>C1H3J8</accession>
<dbReference type="InterPro" id="IPR036465">
    <property type="entry name" value="vWFA_dom_sf"/>
</dbReference>
<dbReference type="PANTHER" id="PTHR34706:SF1">
    <property type="entry name" value="VWFA DOMAIN-CONTAINING PROTEIN"/>
    <property type="match status" value="1"/>
</dbReference>
<dbReference type="VEuPathDB" id="FungiDB:PAAG_05341"/>
<gene>
    <name evidence="1" type="ORF">PAAG_05341</name>
</gene>
<keyword evidence="2" id="KW-1185">Reference proteome</keyword>
<dbReference type="SUPFAM" id="SSF53300">
    <property type="entry name" value="vWA-like"/>
    <property type="match status" value="1"/>
</dbReference>
<name>C1H3J8_PARBA</name>
<dbReference type="Proteomes" id="UP000002059">
    <property type="component" value="Partially assembled WGS sequence"/>
</dbReference>
<dbReference type="RefSeq" id="XP_015699772.1">
    <property type="nucleotide sequence ID" value="XM_015845546.1"/>
</dbReference>
<evidence type="ECO:0000313" key="2">
    <source>
        <dbReference type="Proteomes" id="UP000002059"/>
    </source>
</evidence>
<dbReference type="PANTHER" id="PTHR34706">
    <property type="entry name" value="SLR1338 PROTEIN"/>
    <property type="match status" value="1"/>
</dbReference>
<dbReference type="OrthoDB" id="2142040at2759"/>
<dbReference type="HOGENOM" id="CLU_2455342_0_0_1"/>